<dbReference type="KEGG" id="snq:CP978_00570"/>
<evidence type="ECO:0000313" key="2">
    <source>
        <dbReference type="EMBL" id="QEV37280.1"/>
    </source>
</evidence>
<proteinExistence type="predicted"/>
<gene>
    <name evidence="2" type="ORF">CP978_00570</name>
    <name evidence="1" type="ORF">SNOD_00220</name>
</gene>
<accession>A0A0B5DFE1</accession>
<evidence type="ECO:0000313" key="1">
    <source>
        <dbReference type="EMBL" id="AJE38702.1"/>
    </source>
</evidence>
<evidence type="ECO:0000313" key="3">
    <source>
        <dbReference type="Proteomes" id="UP000031526"/>
    </source>
</evidence>
<keyword evidence="3" id="KW-1185">Reference proteome</keyword>
<dbReference type="AlphaFoldDB" id="A0A0B5DFE1"/>
<reference evidence="3" key="1">
    <citation type="submission" date="2014-09" db="EMBL/GenBank/DDBJ databases">
        <title>Sequence of the Streptomyces nodosus genome.</title>
        <authorList>
            <person name="Sweeney P."/>
            <person name="Stephens N."/>
            <person name="Murphy C."/>
            <person name="Caffrey P."/>
        </authorList>
    </citation>
    <scope>NUCLEOTIDE SEQUENCE [LARGE SCALE GENOMIC DNA]</scope>
    <source>
        <strain evidence="3">ATCC 14899</strain>
    </source>
</reference>
<sequence length="129" mass="14333">MGEIWYFALPVPYNTSSKPIEITKAAVEHIPSGIKVLEYGAYDLNETEGLPVLAKEGGPYTPEFAKLKNYAAKPVKVPAGKESTVFYLAKMKITAPPKETARKCRFEYEQGGRAYIQTLDCELDLKVAE</sequence>
<organism evidence="1 3">
    <name type="scientific">Streptomyces nodosus</name>
    <dbReference type="NCBI Taxonomy" id="40318"/>
    <lineage>
        <taxon>Bacteria</taxon>
        <taxon>Bacillati</taxon>
        <taxon>Actinomycetota</taxon>
        <taxon>Actinomycetes</taxon>
        <taxon>Kitasatosporales</taxon>
        <taxon>Streptomycetaceae</taxon>
        <taxon>Streptomyces</taxon>
    </lineage>
</organism>
<evidence type="ECO:0000313" key="4">
    <source>
        <dbReference type="Proteomes" id="UP000325763"/>
    </source>
</evidence>
<dbReference type="HOGENOM" id="CLU_1947654_0_0_11"/>
<dbReference type="EMBL" id="CP023747">
    <property type="protein sequence ID" value="QEV37280.1"/>
    <property type="molecule type" value="Genomic_DNA"/>
</dbReference>
<dbReference type="EMBL" id="CP009313">
    <property type="protein sequence ID" value="AJE38702.1"/>
    <property type="molecule type" value="Genomic_DNA"/>
</dbReference>
<protein>
    <submittedName>
        <fullName evidence="1">Uncharacterized protein</fullName>
    </submittedName>
</protein>
<dbReference type="Proteomes" id="UP000325763">
    <property type="component" value="Chromosome"/>
</dbReference>
<dbReference type="STRING" id="40318.SNOD_00220"/>
<name>A0A0B5DFE1_9ACTN</name>
<reference evidence="2 4" key="3">
    <citation type="submission" date="2017-09" db="EMBL/GenBank/DDBJ databases">
        <title>Streptomyces genome completion.</title>
        <authorList>
            <person name="Lee N."/>
            <person name="Cho B.-K."/>
        </authorList>
    </citation>
    <scope>NUCLEOTIDE SEQUENCE [LARGE SCALE GENOMIC DNA]</scope>
    <source>
        <strain evidence="2 4">ATCC 14899</strain>
    </source>
</reference>
<dbReference type="Proteomes" id="UP000031526">
    <property type="component" value="Chromosome"/>
</dbReference>
<reference evidence="1 3" key="2">
    <citation type="journal article" date="2016" name="Appl. Microbiol. Biotechnol.">
        <title>Exploiting the genome sequence of Streptomyces nodosus for enhanced antibiotic production.</title>
        <authorList>
            <person name="Sweeney P."/>
            <person name="Murphy C.D."/>
            <person name="Caffrey P."/>
        </authorList>
    </citation>
    <scope>NUCLEOTIDE SEQUENCE [LARGE SCALE GENOMIC DNA]</scope>
    <source>
        <strain evidence="1 3">ATCC 14899</strain>
    </source>
</reference>